<protein>
    <submittedName>
        <fullName evidence="3">Cell wall anchor protein</fullName>
    </submittedName>
</protein>
<feature type="signal peptide" evidence="2">
    <location>
        <begin position="1"/>
        <end position="18"/>
    </location>
</feature>
<sequence>MKKTLLISGLIFSSITYAQQATSLSVADTRDVNSLPSTYSQIAKVEFKLRDIVQVPGIGNYSSMLTLAPWVDNSGNKIHQLNFNDGGIFYRNASQADSQWGSWSQLLMTDMNVDAKFSDFISGGINSWIFHTPDDTRRSLHIAPRNTANNGWDWGKSFVINGENGNALLNGKFEAKEVKVTLTPTADFVFNENYNLPKLEEVEKHIKEKKHLPEIASAAQMEKEGVNIGEFQIKLLQKIEELTLYTIEQNKQLKKLQENNDKLMNEIDKLKAIKK</sequence>
<gene>
    <name evidence="3" type="ORF">NZD88_11545</name>
</gene>
<dbReference type="RefSeq" id="WP_259829276.1">
    <property type="nucleotide sequence ID" value="NZ_JANZQH010000004.1"/>
</dbReference>
<keyword evidence="2" id="KW-0732">Signal</keyword>
<evidence type="ECO:0000256" key="2">
    <source>
        <dbReference type="SAM" id="SignalP"/>
    </source>
</evidence>
<keyword evidence="1" id="KW-0175">Coiled coil</keyword>
<feature type="chain" id="PRO_5045602851" evidence="2">
    <location>
        <begin position="19"/>
        <end position="275"/>
    </location>
</feature>
<accession>A0ABT2IHP3</accession>
<comment type="caution">
    <text evidence="3">The sequence shown here is derived from an EMBL/GenBank/DDBJ whole genome shotgun (WGS) entry which is preliminary data.</text>
</comment>
<evidence type="ECO:0000313" key="4">
    <source>
        <dbReference type="Proteomes" id="UP001142057"/>
    </source>
</evidence>
<organism evidence="3 4">
    <name type="scientific">Chryseobacterium pyrolae</name>
    <dbReference type="NCBI Taxonomy" id="2987481"/>
    <lineage>
        <taxon>Bacteria</taxon>
        <taxon>Pseudomonadati</taxon>
        <taxon>Bacteroidota</taxon>
        <taxon>Flavobacteriia</taxon>
        <taxon>Flavobacteriales</taxon>
        <taxon>Weeksellaceae</taxon>
        <taxon>Chryseobacterium group</taxon>
        <taxon>Chryseobacterium</taxon>
    </lineage>
</organism>
<evidence type="ECO:0000313" key="3">
    <source>
        <dbReference type="EMBL" id="MCT2408175.1"/>
    </source>
</evidence>
<keyword evidence="4" id="KW-1185">Reference proteome</keyword>
<feature type="coiled-coil region" evidence="1">
    <location>
        <begin position="246"/>
        <end position="273"/>
    </location>
</feature>
<proteinExistence type="predicted"/>
<evidence type="ECO:0000256" key="1">
    <source>
        <dbReference type="SAM" id="Coils"/>
    </source>
</evidence>
<reference evidence="3" key="1">
    <citation type="submission" date="2022-08" db="EMBL/GenBank/DDBJ databases">
        <title>Chryseobacterium antibioticum,isolated from the rhizosphere soil of Pyrola in Tibet.</title>
        <authorList>
            <person name="Kan Y."/>
        </authorList>
    </citation>
    <scope>NUCLEOTIDE SEQUENCE</scope>
    <source>
        <strain evidence="3">Pc2-12</strain>
    </source>
</reference>
<dbReference type="Proteomes" id="UP001142057">
    <property type="component" value="Unassembled WGS sequence"/>
</dbReference>
<dbReference type="EMBL" id="JANZQH010000004">
    <property type="protein sequence ID" value="MCT2408175.1"/>
    <property type="molecule type" value="Genomic_DNA"/>
</dbReference>
<name>A0ABT2IHP3_9FLAO</name>